<dbReference type="GO" id="GO:0016757">
    <property type="term" value="F:glycosyltransferase activity"/>
    <property type="evidence" value="ECO:0007669"/>
    <property type="project" value="UniProtKB-KW"/>
</dbReference>
<gene>
    <name evidence="3" type="ORF">NCI00_18040</name>
</gene>
<reference evidence="3 4" key="1">
    <citation type="submission" date="2022-06" db="EMBL/GenBank/DDBJ databases">
        <title>Runella sp. S5 genome sequencing.</title>
        <authorList>
            <person name="Park S."/>
        </authorList>
    </citation>
    <scope>NUCLEOTIDE SEQUENCE [LARGE SCALE GENOMIC DNA]</scope>
    <source>
        <strain evidence="3 4">S5</strain>
    </source>
</reference>
<dbReference type="InterPro" id="IPR050194">
    <property type="entry name" value="Glycosyltransferase_grp1"/>
</dbReference>
<evidence type="ECO:0000259" key="1">
    <source>
        <dbReference type="Pfam" id="PF00534"/>
    </source>
</evidence>
<dbReference type="InterPro" id="IPR001296">
    <property type="entry name" value="Glyco_trans_1"/>
</dbReference>
<dbReference type="RefSeq" id="WP_253529803.1">
    <property type="nucleotide sequence ID" value="NZ_JAMZEL010000007.1"/>
</dbReference>
<keyword evidence="3" id="KW-0808">Transferase</keyword>
<proteinExistence type="predicted"/>
<accession>A0ABT1FRF8</accession>
<keyword evidence="3" id="KW-0328">Glycosyltransferase</keyword>
<feature type="domain" description="Glycosyltransferase subfamily 4-like N-terminal" evidence="2">
    <location>
        <begin position="24"/>
        <end position="171"/>
    </location>
</feature>
<dbReference type="SUPFAM" id="SSF53756">
    <property type="entry name" value="UDP-Glycosyltransferase/glycogen phosphorylase"/>
    <property type="match status" value="1"/>
</dbReference>
<sequence length="398" mass="44730">MIRIVQTFAVPMSLLFLEGQTHFWTQNGYKIHVLTNGCEELAKFGQQNNVQTSCISFCRTKHLSMDDVKSFFQLKRFFQKIRPLIVHGNTPKVALLTMITAKATNIPIRIYEMHGLPLETAGWGMKIVYFLTEKICCQLATHVIAVSPSLRKLVITKGLVAPSKISVMHNGSCNGIDAMLKFNPSFTNNQEVEALKTKYGIAPNQAVVGFVGRLTKDKGVIELYEAWQKVKQRFPKAMLLVIGSVDERVPLSNKWLEKLATDQTIVCTGEVKNMASHYALMDFMVLPSHREGLGNVVLEAAAMKKPSIVSYVTGLKDTILKNHTGLFCQTRSADDLMHKILYYLDNKPIVESHGLAARAWVIQHFCPVDVWEAKLQLYQRLVAAYESVILQNELSTIS</sequence>
<protein>
    <submittedName>
        <fullName evidence="3">Glycosyltransferase</fullName>
        <ecNumber evidence="3">2.4.-.-</ecNumber>
    </submittedName>
</protein>
<feature type="domain" description="Glycosyl transferase family 1" evidence="1">
    <location>
        <begin position="193"/>
        <end position="352"/>
    </location>
</feature>
<dbReference type="EC" id="2.4.-.-" evidence="3"/>
<name>A0ABT1FRF8_9BACT</name>
<dbReference type="Gene3D" id="3.40.50.2000">
    <property type="entry name" value="Glycogen Phosphorylase B"/>
    <property type="match status" value="2"/>
</dbReference>
<keyword evidence="4" id="KW-1185">Reference proteome</keyword>
<dbReference type="Pfam" id="PF13439">
    <property type="entry name" value="Glyco_transf_4"/>
    <property type="match status" value="1"/>
</dbReference>
<dbReference type="Pfam" id="PF00534">
    <property type="entry name" value="Glycos_transf_1"/>
    <property type="match status" value="1"/>
</dbReference>
<dbReference type="Proteomes" id="UP001204772">
    <property type="component" value="Unassembled WGS sequence"/>
</dbReference>
<evidence type="ECO:0000313" key="4">
    <source>
        <dbReference type="Proteomes" id="UP001204772"/>
    </source>
</evidence>
<organism evidence="3 4">
    <name type="scientific">Runella salmonicolor</name>
    <dbReference type="NCBI Taxonomy" id="2950278"/>
    <lineage>
        <taxon>Bacteria</taxon>
        <taxon>Pseudomonadati</taxon>
        <taxon>Bacteroidota</taxon>
        <taxon>Cytophagia</taxon>
        <taxon>Cytophagales</taxon>
        <taxon>Spirosomataceae</taxon>
        <taxon>Runella</taxon>
    </lineage>
</organism>
<comment type="caution">
    <text evidence="3">The sequence shown here is derived from an EMBL/GenBank/DDBJ whole genome shotgun (WGS) entry which is preliminary data.</text>
</comment>
<dbReference type="PANTHER" id="PTHR45947:SF3">
    <property type="entry name" value="SULFOQUINOVOSYL TRANSFERASE SQD2"/>
    <property type="match status" value="1"/>
</dbReference>
<dbReference type="PANTHER" id="PTHR45947">
    <property type="entry name" value="SULFOQUINOVOSYL TRANSFERASE SQD2"/>
    <property type="match status" value="1"/>
</dbReference>
<evidence type="ECO:0000259" key="2">
    <source>
        <dbReference type="Pfam" id="PF13439"/>
    </source>
</evidence>
<dbReference type="InterPro" id="IPR028098">
    <property type="entry name" value="Glyco_trans_4-like_N"/>
</dbReference>
<dbReference type="EMBL" id="JAMZEL010000007">
    <property type="protein sequence ID" value="MCP1384349.1"/>
    <property type="molecule type" value="Genomic_DNA"/>
</dbReference>
<evidence type="ECO:0000313" key="3">
    <source>
        <dbReference type="EMBL" id="MCP1384349.1"/>
    </source>
</evidence>